<protein>
    <submittedName>
        <fullName evidence="2">Type IV pilus assembly protein PilE</fullName>
    </submittedName>
</protein>
<feature type="transmembrane region" description="Helical" evidence="1">
    <location>
        <begin position="12"/>
        <end position="36"/>
    </location>
</feature>
<dbReference type="NCBIfam" id="TIGR02532">
    <property type="entry name" value="IV_pilin_GFxxxE"/>
    <property type="match status" value="1"/>
</dbReference>
<dbReference type="KEGG" id="otr:OTERR_08150"/>
<dbReference type="InterPro" id="IPR031982">
    <property type="entry name" value="PilE-like"/>
</dbReference>
<accession>A0A5C1E5T8</accession>
<keyword evidence="1" id="KW-0812">Transmembrane</keyword>
<evidence type="ECO:0000313" key="2">
    <source>
        <dbReference type="EMBL" id="QEL64291.1"/>
    </source>
</evidence>
<dbReference type="Proteomes" id="UP000323671">
    <property type="component" value="Chromosome"/>
</dbReference>
<organism evidence="2 3">
    <name type="scientific">Oryzomicrobium terrae</name>
    <dbReference type="NCBI Taxonomy" id="1735038"/>
    <lineage>
        <taxon>Bacteria</taxon>
        <taxon>Pseudomonadati</taxon>
        <taxon>Pseudomonadota</taxon>
        <taxon>Betaproteobacteria</taxon>
        <taxon>Rhodocyclales</taxon>
        <taxon>Rhodocyclaceae</taxon>
        <taxon>Oryzomicrobium</taxon>
    </lineage>
</organism>
<dbReference type="AlphaFoldDB" id="A0A5C1E5T8"/>
<dbReference type="EMBL" id="CP022579">
    <property type="protein sequence ID" value="QEL64291.1"/>
    <property type="molecule type" value="Genomic_DNA"/>
</dbReference>
<keyword evidence="1" id="KW-1133">Transmembrane helix</keyword>
<dbReference type="RefSeq" id="WP_054621113.1">
    <property type="nucleotide sequence ID" value="NZ_CP022579.1"/>
</dbReference>
<keyword evidence="1" id="KW-0472">Membrane</keyword>
<dbReference type="Gene3D" id="3.30.700.10">
    <property type="entry name" value="Glycoprotein, Type 4 Pilin"/>
    <property type="match status" value="1"/>
</dbReference>
<dbReference type="Pfam" id="PF16732">
    <property type="entry name" value="ComP_DUS"/>
    <property type="match status" value="1"/>
</dbReference>
<dbReference type="Pfam" id="PF07963">
    <property type="entry name" value="N_methyl"/>
    <property type="match status" value="1"/>
</dbReference>
<evidence type="ECO:0000313" key="3">
    <source>
        <dbReference type="Proteomes" id="UP000323671"/>
    </source>
</evidence>
<dbReference type="SUPFAM" id="SSF54523">
    <property type="entry name" value="Pili subunits"/>
    <property type="match status" value="1"/>
</dbReference>
<dbReference type="InterPro" id="IPR012902">
    <property type="entry name" value="N_methyl_site"/>
</dbReference>
<reference evidence="2 3" key="1">
    <citation type="submission" date="2017-07" db="EMBL/GenBank/DDBJ databases">
        <title>Complete genome sequence of Oryzomicrobium terrae TPP412.</title>
        <authorList>
            <person name="Chiu L.-W."/>
            <person name="Lo K.-J."/>
            <person name="Tsai Y.-M."/>
            <person name="Lin S.-S."/>
            <person name="Kuo C.-H."/>
            <person name="Liu C.-T."/>
        </authorList>
    </citation>
    <scope>NUCLEOTIDE SEQUENCE [LARGE SCALE GENOMIC DNA]</scope>
    <source>
        <strain evidence="2 3">TPP412</strain>
    </source>
</reference>
<proteinExistence type="predicted"/>
<evidence type="ECO:0000256" key="1">
    <source>
        <dbReference type="SAM" id="Phobius"/>
    </source>
</evidence>
<keyword evidence="3" id="KW-1185">Reference proteome</keyword>
<name>A0A5C1E5T8_9RHOO</name>
<gene>
    <name evidence="2" type="primary">pilE</name>
    <name evidence="2" type="ORF">OTERR_08150</name>
</gene>
<dbReference type="GO" id="GO:0043683">
    <property type="term" value="P:type IV pilus assembly"/>
    <property type="evidence" value="ECO:0007669"/>
    <property type="project" value="InterPro"/>
</dbReference>
<dbReference type="InterPro" id="IPR045584">
    <property type="entry name" value="Pilin-like"/>
</dbReference>
<sequence length="142" mass="15293">MTAQTSPRAIRGFTLMELMITVAIVAILAAVAYPSYRDYIKKGKRASAQAVLMDIAAKEHNFLLVNRTYAFFTDLTATTQTDIKVTVPTEIQGDYTFSVAGSNSASPPTFTVSATPKGSMAGDVTLTVDQTGAKTPAQYWSR</sequence>